<gene>
    <name evidence="2" type="ORF">S01H1_75904</name>
</gene>
<organism evidence="2">
    <name type="scientific">marine sediment metagenome</name>
    <dbReference type="NCBI Taxonomy" id="412755"/>
    <lineage>
        <taxon>unclassified sequences</taxon>
        <taxon>metagenomes</taxon>
        <taxon>ecological metagenomes</taxon>
    </lineage>
</organism>
<dbReference type="CDD" id="cd00207">
    <property type="entry name" value="fer2"/>
    <property type="match status" value="1"/>
</dbReference>
<dbReference type="Gene3D" id="3.10.20.30">
    <property type="match status" value="1"/>
</dbReference>
<reference evidence="2" key="1">
    <citation type="journal article" date="2014" name="Front. Microbiol.">
        <title>High frequency of phylogenetically diverse reductive dehalogenase-homologous genes in deep subseafloor sedimentary metagenomes.</title>
        <authorList>
            <person name="Kawai M."/>
            <person name="Futagami T."/>
            <person name="Toyoda A."/>
            <person name="Takaki Y."/>
            <person name="Nishi S."/>
            <person name="Hori S."/>
            <person name="Arai W."/>
            <person name="Tsubouchi T."/>
            <person name="Morono Y."/>
            <person name="Uchiyama I."/>
            <person name="Ito T."/>
            <person name="Fujiyama A."/>
            <person name="Inagaki F."/>
            <person name="Takami H."/>
        </authorList>
    </citation>
    <scope>NUCLEOTIDE SEQUENCE</scope>
    <source>
        <strain evidence="2">Expedition CK06-06</strain>
    </source>
</reference>
<dbReference type="GO" id="GO:0051536">
    <property type="term" value="F:iron-sulfur cluster binding"/>
    <property type="evidence" value="ECO:0007669"/>
    <property type="project" value="InterPro"/>
</dbReference>
<dbReference type="EMBL" id="BARS01050895">
    <property type="protein sequence ID" value="GAG52190.1"/>
    <property type="molecule type" value="Genomic_DNA"/>
</dbReference>
<proteinExistence type="predicted"/>
<dbReference type="Pfam" id="PF00111">
    <property type="entry name" value="Fer2"/>
    <property type="match status" value="1"/>
</dbReference>
<name>X0Y8R9_9ZZZZ</name>
<evidence type="ECO:0000313" key="2">
    <source>
        <dbReference type="EMBL" id="GAG52190.1"/>
    </source>
</evidence>
<feature type="non-terminal residue" evidence="2">
    <location>
        <position position="136"/>
    </location>
</feature>
<comment type="caution">
    <text evidence="2">The sequence shown here is derived from an EMBL/GenBank/DDBJ whole genome shotgun (WGS) entry which is preliminary data.</text>
</comment>
<dbReference type="SUPFAM" id="SSF54292">
    <property type="entry name" value="2Fe-2S ferredoxin-like"/>
    <property type="match status" value="1"/>
</dbReference>
<evidence type="ECO:0000259" key="1">
    <source>
        <dbReference type="PROSITE" id="PS51085"/>
    </source>
</evidence>
<accession>X0Y8R9</accession>
<dbReference type="InterPro" id="IPR012675">
    <property type="entry name" value="Beta-grasp_dom_sf"/>
</dbReference>
<dbReference type="PROSITE" id="PS51085">
    <property type="entry name" value="2FE2S_FER_2"/>
    <property type="match status" value="1"/>
</dbReference>
<dbReference type="InterPro" id="IPR001041">
    <property type="entry name" value="2Fe-2S_ferredoxin-type"/>
</dbReference>
<dbReference type="AlphaFoldDB" id="X0Y8R9"/>
<protein>
    <recommendedName>
        <fullName evidence="1">2Fe-2S ferredoxin-type domain-containing protein</fullName>
    </recommendedName>
</protein>
<feature type="domain" description="2Fe-2S ferredoxin-type" evidence="1">
    <location>
        <begin position="2"/>
        <end position="94"/>
    </location>
</feature>
<dbReference type="InterPro" id="IPR036010">
    <property type="entry name" value="2Fe-2S_ferredoxin-like_sf"/>
</dbReference>
<sequence length="136" mass="14697">MPKATFRFDSHSLTVDAPDESLISDTALLADIVLNTKCGGHGLCNGCAVDLISGEFRSVTDEVLRPGPGRRVRVMACQTIATSEEFTVFVPHRSLVETGEKVLVDFDLLKTPQPDPPLRVLSLELPAPELEDSAGH</sequence>